<evidence type="ECO:0000256" key="3">
    <source>
        <dbReference type="ARBA" id="ARBA00022618"/>
    </source>
</evidence>
<keyword evidence="9" id="KW-1185">Reference proteome</keyword>
<keyword evidence="3" id="KW-0132">Cell division</keyword>
<accession>A0A7W7PWR3</accession>
<keyword evidence="5" id="KW-0717">Septation</keyword>
<evidence type="ECO:0000256" key="7">
    <source>
        <dbReference type="SAM" id="MobiDB-lite"/>
    </source>
</evidence>
<dbReference type="RefSeq" id="WP_229890234.1">
    <property type="nucleotide sequence ID" value="NZ_BMTK01000037.1"/>
</dbReference>
<name>A0A7W7PWR3_9ACTN</name>
<dbReference type="Pfam" id="PF04686">
    <property type="entry name" value="SsgA"/>
    <property type="match status" value="1"/>
</dbReference>
<evidence type="ECO:0008006" key="10">
    <source>
        <dbReference type="Google" id="ProtNLM"/>
    </source>
</evidence>
<gene>
    <name evidence="8" type="ORF">FHS37_006801</name>
</gene>
<keyword evidence="4" id="KW-0749">Sporulation</keyword>
<dbReference type="Proteomes" id="UP000579523">
    <property type="component" value="Unassembled WGS sequence"/>
</dbReference>
<dbReference type="GO" id="GO:0030435">
    <property type="term" value="P:sporulation resulting in formation of a cellular spore"/>
    <property type="evidence" value="ECO:0007669"/>
    <property type="project" value="UniProtKB-KW"/>
</dbReference>
<dbReference type="InterPro" id="IPR006776">
    <property type="entry name" value="SsgB"/>
</dbReference>
<comment type="caution">
    <text evidence="8">The sequence shown here is derived from an EMBL/GenBank/DDBJ whole genome shotgun (WGS) entry which is preliminary data.</text>
</comment>
<evidence type="ECO:0000256" key="5">
    <source>
        <dbReference type="ARBA" id="ARBA00023210"/>
    </source>
</evidence>
<comment type="subcellular location">
    <subcellularLocation>
        <location evidence="1">Cell septum</location>
    </subcellularLocation>
</comment>
<dbReference type="GO" id="GO:0030428">
    <property type="term" value="C:cell septum"/>
    <property type="evidence" value="ECO:0007669"/>
    <property type="project" value="UniProtKB-SubCell"/>
</dbReference>
<feature type="region of interest" description="Disordered" evidence="7">
    <location>
        <begin position="47"/>
        <end position="72"/>
    </location>
</feature>
<dbReference type="InterPro" id="IPR038658">
    <property type="entry name" value="SsgB_sf"/>
</dbReference>
<dbReference type="Gene3D" id="2.30.31.20">
    <property type="entry name" value="Sporulation-specific cell division protein SsgB"/>
    <property type="match status" value="1"/>
</dbReference>
<comment type="similarity">
    <text evidence="2">Belongs to the SsgA family.</text>
</comment>
<sequence>MIVRKEAEDNFAETEDDDFDALLNASSLGAPHVLAEDAPIPADMHRRLSQAAARPARHETEPAAQKETDCAPGASRSSLLLQLDASRTHFDDALSRLRREPPLLVLWCTLGSGKTASALHWLCNLADEDRAAWSVKAPTQPQRLLQRALPKRDHFIWEPQTSSVTGGRAPAAWYVGRGMPQDDLTTTLPHPSCISTSPRAQLPLYVLDDLPFLQVPAPQCSVRPARMTELLTLWETIPGCAASPRPEFWRGLRQAKVPLPGFSPGPARHSQGRLMWTGPWCRHLFVPRSSLVLATQCTGVLTGALELRTLHKQPVVSLRSHADRLLSHWCSPMPLSAACGLMATEGMFFSSHLYARWCPVEDHSVHRIPAVSGSLLFESYIFGSGWPAPQRCEPDAVARPALRMWTEHGEEGTTEHAVLKMTMHQESGGGVQVPVRLTYRSADPYAVEAVFHPDDPGNEITWSFARDLLLEGLEYHAGEGDVTVWSPPALRGKHEERRTLIRLSSPEGTALLSASRTQLKKYLDKTLLLVAVGTECERFGSALDRLERKLGELTCPGFND</sequence>
<evidence type="ECO:0000313" key="8">
    <source>
        <dbReference type="EMBL" id="MBB4902704.1"/>
    </source>
</evidence>
<feature type="compositionally biased region" description="Basic and acidic residues" evidence="7">
    <location>
        <begin position="56"/>
        <end position="69"/>
    </location>
</feature>
<evidence type="ECO:0000256" key="1">
    <source>
        <dbReference type="ARBA" id="ARBA00004431"/>
    </source>
</evidence>
<evidence type="ECO:0000256" key="2">
    <source>
        <dbReference type="ARBA" id="ARBA00009323"/>
    </source>
</evidence>
<reference evidence="8 9" key="1">
    <citation type="submission" date="2020-08" db="EMBL/GenBank/DDBJ databases">
        <title>Genomic Encyclopedia of Type Strains, Phase III (KMG-III): the genomes of soil and plant-associated and newly described type strains.</title>
        <authorList>
            <person name="Whitman W."/>
        </authorList>
    </citation>
    <scope>NUCLEOTIDE SEQUENCE [LARGE SCALE GENOMIC DNA]</scope>
    <source>
        <strain evidence="8 9">CECT 3273</strain>
    </source>
</reference>
<protein>
    <recommendedName>
        <fullName evidence="10">SsgA family sporulation/cell division regulator</fullName>
    </recommendedName>
</protein>
<evidence type="ECO:0000313" key="9">
    <source>
        <dbReference type="Proteomes" id="UP000579523"/>
    </source>
</evidence>
<evidence type="ECO:0000256" key="4">
    <source>
        <dbReference type="ARBA" id="ARBA00022969"/>
    </source>
</evidence>
<dbReference type="AlphaFoldDB" id="A0A7W7PWR3"/>
<organism evidence="8 9">
    <name type="scientific">Streptomyces griseomycini</name>
    <dbReference type="NCBI Taxonomy" id="66895"/>
    <lineage>
        <taxon>Bacteria</taxon>
        <taxon>Bacillati</taxon>
        <taxon>Actinomycetota</taxon>
        <taxon>Actinomycetes</taxon>
        <taxon>Kitasatosporales</taxon>
        <taxon>Streptomycetaceae</taxon>
        <taxon>Streptomyces</taxon>
    </lineage>
</organism>
<keyword evidence="6" id="KW-0131">Cell cycle</keyword>
<dbReference type="EMBL" id="JACHJI010000018">
    <property type="protein sequence ID" value="MBB4902704.1"/>
    <property type="molecule type" value="Genomic_DNA"/>
</dbReference>
<dbReference type="GO" id="GO:0000917">
    <property type="term" value="P:division septum assembly"/>
    <property type="evidence" value="ECO:0007669"/>
    <property type="project" value="UniProtKB-KW"/>
</dbReference>
<proteinExistence type="inferred from homology"/>
<evidence type="ECO:0000256" key="6">
    <source>
        <dbReference type="ARBA" id="ARBA00023306"/>
    </source>
</evidence>